<keyword evidence="3" id="KW-1185">Reference proteome</keyword>
<dbReference type="InterPro" id="IPR003497">
    <property type="entry name" value="BRO_N_domain"/>
</dbReference>
<dbReference type="Proteomes" id="UP001199319">
    <property type="component" value="Unassembled WGS sequence"/>
</dbReference>
<dbReference type="RefSeq" id="WP_302928135.1">
    <property type="nucleotide sequence ID" value="NZ_JAJEPW010000009.1"/>
</dbReference>
<proteinExistence type="predicted"/>
<evidence type="ECO:0000259" key="1">
    <source>
        <dbReference type="Pfam" id="PF02498"/>
    </source>
</evidence>
<feature type="domain" description="Bro-N" evidence="1">
    <location>
        <begin position="15"/>
        <end position="106"/>
    </location>
</feature>
<comment type="caution">
    <text evidence="2">The sequence shown here is derived from an EMBL/GenBank/DDBJ whole genome shotgun (WGS) entry which is preliminary data.</text>
</comment>
<evidence type="ECO:0000313" key="2">
    <source>
        <dbReference type="EMBL" id="MCC2128832.1"/>
    </source>
</evidence>
<sequence length="286" mass="32355">MSHLVASEYKCFEDIRRTRPDGSEYWCARELAPVLDYAKWENFAKVIKRAMIACENSGHDTAADFPEVRKIVKAGATTKSIVDYELSRYACYLIVQNGDPRKEVIALGQTYFAIQTYRQEVADRFNQLDEDSRRLVVRGDIKQWNQLLAEAARNAGVITADEFAVFQNAGYMGLYGGMTVDDIHRKKNLEVGQKILDYMGSTELIANLFRISQTEEKLRKDGVDSADTATAVHYKVGSEVREAIEKIGGTMPEDLPTPEKSIAQLEKEQLQRLKQQALDGQLMLDE</sequence>
<accession>A0AAE3ADK2</accession>
<reference evidence="2" key="1">
    <citation type="submission" date="2021-10" db="EMBL/GenBank/DDBJ databases">
        <title>Anaerobic single-cell dispensing facilitates the cultivation of human gut bacteria.</title>
        <authorList>
            <person name="Afrizal A."/>
        </authorList>
    </citation>
    <scope>NUCLEOTIDE SEQUENCE</scope>
    <source>
        <strain evidence="2">CLA-AA-H272</strain>
    </source>
</reference>
<dbReference type="EMBL" id="JAJEPW010000009">
    <property type="protein sequence ID" value="MCC2128832.1"/>
    <property type="molecule type" value="Genomic_DNA"/>
</dbReference>
<organism evidence="2 3">
    <name type="scientific">Brotocaccenecus cirricatena</name>
    <dbReference type="NCBI Taxonomy" id="3064195"/>
    <lineage>
        <taxon>Bacteria</taxon>
        <taxon>Bacillati</taxon>
        <taxon>Bacillota</taxon>
        <taxon>Clostridia</taxon>
        <taxon>Eubacteriales</taxon>
        <taxon>Oscillospiraceae</taxon>
        <taxon>Brotocaccenecus</taxon>
    </lineage>
</organism>
<evidence type="ECO:0000313" key="3">
    <source>
        <dbReference type="Proteomes" id="UP001199319"/>
    </source>
</evidence>
<name>A0AAE3ADK2_9FIRM</name>
<gene>
    <name evidence="2" type="primary">dinD</name>
    <name evidence="2" type="ORF">LKD37_04750</name>
</gene>
<dbReference type="NCBIfam" id="NF008573">
    <property type="entry name" value="PRK11525.1"/>
    <property type="match status" value="1"/>
</dbReference>
<dbReference type="Pfam" id="PF02498">
    <property type="entry name" value="Bro-N"/>
    <property type="match status" value="1"/>
</dbReference>
<dbReference type="AlphaFoldDB" id="A0AAE3ADK2"/>
<protein>
    <submittedName>
        <fullName evidence="2">DNA damage-inducible protein D</fullName>
    </submittedName>
</protein>